<gene>
    <name evidence="1" type="ORF">Vadar_024260</name>
</gene>
<dbReference type="Proteomes" id="UP000828048">
    <property type="component" value="Chromosome 7"/>
</dbReference>
<evidence type="ECO:0000313" key="2">
    <source>
        <dbReference type="Proteomes" id="UP000828048"/>
    </source>
</evidence>
<name>A0ACB7Y8R9_9ERIC</name>
<evidence type="ECO:0000313" key="1">
    <source>
        <dbReference type="EMBL" id="KAH7849875.1"/>
    </source>
</evidence>
<proteinExistence type="predicted"/>
<sequence>MASSLRFGVMIMLVLEWCCFACLEQERHALLTLKANMNYPYNVVTNGLRSWVTESTLSCCEWERVECNNSTGRVSRLYLASTRDVGDGYFNGFLFLPFKELRNLDLSKNGIRYWLENEGKLLTPTNYYIRNMQCWFETLSTLGNLEVLDLTDNHLNNSVLPSLSELPSLKYLSLARNWLGGSNHSDSFGRLAGLRNLEVLDLNGNSLNRTIQSLIRLDDFVSLKSLDLSSNRIQSFELNQGLLSLSNMENLFLGGSCLGENFLRSINGVLASLKVLSLPNCCLSTLPTQGWCELRNLQELDLSGNQLQDFLPPCLGNLTYLRVLDLSDNELTGNIASSPLITLTSLVYLSLSSNRFQVPVSFRSFVNHSNLKVLFVDDNIFLADNESTAWAPKFQLNFFSLSNGTGDSSSIAFPSFLYHQNDLRIVQISHSMLNETFPCWMLENNARLEGLYLRDNSLVGPLKFPSHPHLNILAIDISNNKIGGRIPPNISSIFPNLKEVRMFGNELEGNLITHLFHDMDDLWFIDLSDNRLSGVLPDYLITRCASLKTIRLSNNTLSGILSPRVFNLTILDGLYLDENNFAGDIPESLSLLSLMTLDLSANNFSGDLPSWMGNMSGLRELMMRENHFHGSIPTEFCLLENLLFLDLSDNSLSGPIPSCSNLLDLGHLNLRRNMLEGPLPSAFVNSSFLITLDLSENYLSGNIPTWINSLSSLTILLLKSNSFQGEFPSQLCQLDRLAVLDISQNNLSGSLPPCLGKINRFETSDVLLHVGAVEDIRVKLFLSFMNSTMLSQTGKDFWLYDAHKDYGEFDLKQVVTFTNKGRSLSYRVRTLFYLSGIDLSSNQFTGEIPPEIGKLSHIKALNLSHNKFTGSIPATFPNLNELESLDLSYNNLKGKIPYQLVELIWLMVFSVAHNNLSGEIPRGIEFNIFDESAYEGNPLLCGYPLHNSCNNIGAPVPNFPKNWQEKDSLLDLDAFYWSFVASYLTVLLGIVLVLYINPHWRRAWFNLIEVCLTESYYFLVDNFDFLIFRNR</sequence>
<comment type="caution">
    <text evidence="1">The sequence shown here is derived from an EMBL/GenBank/DDBJ whole genome shotgun (WGS) entry which is preliminary data.</text>
</comment>
<keyword evidence="2" id="KW-1185">Reference proteome</keyword>
<protein>
    <submittedName>
        <fullName evidence="1">Uncharacterized protein</fullName>
    </submittedName>
</protein>
<organism evidence="1 2">
    <name type="scientific">Vaccinium darrowii</name>
    <dbReference type="NCBI Taxonomy" id="229202"/>
    <lineage>
        <taxon>Eukaryota</taxon>
        <taxon>Viridiplantae</taxon>
        <taxon>Streptophyta</taxon>
        <taxon>Embryophyta</taxon>
        <taxon>Tracheophyta</taxon>
        <taxon>Spermatophyta</taxon>
        <taxon>Magnoliopsida</taxon>
        <taxon>eudicotyledons</taxon>
        <taxon>Gunneridae</taxon>
        <taxon>Pentapetalae</taxon>
        <taxon>asterids</taxon>
        <taxon>Ericales</taxon>
        <taxon>Ericaceae</taxon>
        <taxon>Vaccinioideae</taxon>
        <taxon>Vaccinieae</taxon>
        <taxon>Vaccinium</taxon>
    </lineage>
</organism>
<accession>A0ACB7Y8R9</accession>
<reference evidence="1 2" key="1">
    <citation type="journal article" date="2021" name="Hortic Res">
        <title>High-quality reference genome and annotation aids understanding of berry development for evergreen blueberry (Vaccinium darrowii).</title>
        <authorList>
            <person name="Yu J."/>
            <person name="Hulse-Kemp A.M."/>
            <person name="Babiker E."/>
            <person name="Staton M."/>
        </authorList>
    </citation>
    <scope>NUCLEOTIDE SEQUENCE [LARGE SCALE GENOMIC DNA]</scope>
    <source>
        <strain evidence="2">cv. NJ 8807/NJ 8810</strain>
        <tissue evidence="1">Young leaf</tissue>
    </source>
</reference>
<dbReference type="EMBL" id="CM037157">
    <property type="protein sequence ID" value="KAH7849875.1"/>
    <property type="molecule type" value="Genomic_DNA"/>
</dbReference>